<gene>
    <name evidence="5" type="ORF">SAMN05444342_0940</name>
    <name evidence="4" type="ORF">ZOD2009_06594</name>
</gene>
<feature type="transmembrane region" description="Helical" evidence="2">
    <location>
        <begin position="147"/>
        <end position="165"/>
    </location>
</feature>
<keyword evidence="2" id="KW-1133">Transmembrane helix</keyword>
<feature type="transmembrane region" description="Helical" evidence="2">
    <location>
        <begin position="263"/>
        <end position="284"/>
    </location>
</feature>
<evidence type="ECO:0000256" key="1">
    <source>
        <dbReference type="SAM" id="MobiDB-lite"/>
    </source>
</evidence>
<feature type="transmembrane region" description="Helical" evidence="2">
    <location>
        <begin position="113"/>
        <end position="135"/>
    </location>
</feature>
<dbReference type="EMBL" id="FRAN01000001">
    <property type="protein sequence ID" value="SHK20574.1"/>
    <property type="molecule type" value="Genomic_DNA"/>
</dbReference>
<protein>
    <submittedName>
        <fullName evidence="4">Abortive infection protein</fullName>
    </submittedName>
    <submittedName>
        <fullName evidence="5">Membrane protease YdiL, CAAX protease family</fullName>
    </submittedName>
</protein>
<reference evidence="7" key="2">
    <citation type="submission" date="2016-11" db="EMBL/GenBank/DDBJ databases">
        <authorList>
            <person name="Varghese N."/>
            <person name="Submissions S."/>
        </authorList>
    </citation>
    <scope>NUCLEOTIDE SEQUENCE [LARGE SCALE GENOMIC DNA]</scope>
    <source>
        <strain evidence="7">DX253</strain>
    </source>
</reference>
<proteinExistence type="predicted"/>
<reference evidence="4 6" key="1">
    <citation type="journal article" date="2014" name="ISME J.">
        <title>Trehalose/2-sulfotrehalose biosynthesis and glycine-betaine uptake are widely spread mechanisms for osmoadaptation in the Halobacteriales.</title>
        <authorList>
            <person name="Youssef N.H."/>
            <person name="Savage-Ashlock K.N."/>
            <person name="McCully A.L."/>
            <person name="Luedtke B."/>
            <person name="Shaw E.I."/>
            <person name="Hoff W.D."/>
            <person name="Elshahed M.S."/>
        </authorList>
    </citation>
    <scope>NUCLEOTIDE SEQUENCE [LARGE SCALE GENOMIC DNA]</scope>
    <source>
        <strain evidence="4 6">DX253</strain>
    </source>
</reference>
<dbReference type="GO" id="GO:0006508">
    <property type="term" value="P:proteolysis"/>
    <property type="evidence" value="ECO:0007669"/>
    <property type="project" value="UniProtKB-KW"/>
</dbReference>
<dbReference type="InterPro" id="IPR003675">
    <property type="entry name" value="Rce1/LyrA-like_dom"/>
</dbReference>
<keyword evidence="7" id="KW-1185">Reference proteome</keyword>
<keyword evidence="2" id="KW-0812">Transmembrane</keyword>
<keyword evidence="5" id="KW-0378">Hydrolase</keyword>
<dbReference type="EMBL" id="AEMG01000006">
    <property type="protein sequence ID" value="EFW92515.1"/>
    <property type="molecule type" value="Genomic_DNA"/>
</dbReference>
<evidence type="ECO:0000313" key="4">
    <source>
        <dbReference type="EMBL" id="EFW92515.1"/>
    </source>
</evidence>
<organism evidence="4 6">
    <name type="scientific">Haladaptatus paucihalophilus DX253</name>
    <dbReference type="NCBI Taxonomy" id="797209"/>
    <lineage>
        <taxon>Archaea</taxon>
        <taxon>Methanobacteriati</taxon>
        <taxon>Methanobacteriota</taxon>
        <taxon>Stenosarchaea group</taxon>
        <taxon>Halobacteria</taxon>
        <taxon>Halobacteriales</taxon>
        <taxon>Haladaptataceae</taxon>
        <taxon>Haladaptatus</taxon>
    </lineage>
</organism>
<evidence type="ECO:0000256" key="2">
    <source>
        <dbReference type="SAM" id="Phobius"/>
    </source>
</evidence>
<evidence type="ECO:0000259" key="3">
    <source>
        <dbReference type="Pfam" id="PF02517"/>
    </source>
</evidence>
<evidence type="ECO:0000313" key="7">
    <source>
        <dbReference type="Proteomes" id="UP000184203"/>
    </source>
</evidence>
<feature type="region of interest" description="Disordered" evidence="1">
    <location>
        <begin position="34"/>
        <end position="96"/>
    </location>
</feature>
<dbReference type="eggNOG" id="arCOG02770">
    <property type="taxonomic scope" value="Archaea"/>
</dbReference>
<dbReference type="PATRIC" id="fig|797209.4.peg.1312"/>
<sequence length="299" mass="30550">MPSPNWNAFAGVALIVLVVLIALARASQAMFVDDEAGGGDRREPAHRDGTAQTAAGGRAVGRGDGGVGEAETVADETTRRPEYGPFESAADYPNVTNEVTNPATEAEFTPGTLLVNVALSQGLFGVVLVVAAVLAAIPADALGLERVTVAQLGIGVLLGVGLYAANEVGQRVADTFGIDYDDGLRELLTPDSLGGWVVLLALVLPIIAGFEELLFRSSLVGVFAAGYGISPWFLVVASSVAFATGHGAQGPAGVLVTGTLGAVLASAFVLTGSFLVVVVAHYLVNALEFVVHAHGDSSR</sequence>
<feature type="transmembrane region" description="Helical" evidence="2">
    <location>
        <begin position="193"/>
        <end position="210"/>
    </location>
</feature>
<dbReference type="GO" id="GO:0080120">
    <property type="term" value="P:CAAX-box protein maturation"/>
    <property type="evidence" value="ECO:0007669"/>
    <property type="project" value="UniProtKB-ARBA"/>
</dbReference>
<evidence type="ECO:0000313" key="6">
    <source>
        <dbReference type="Proteomes" id="UP000003751"/>
    </source>
</evidence>
<keyword evidence="5" id="KW-0645">Protease</keyword>
<dbReference type="RefSeq" id="WP_007978185.1">
    <property type="nucleotide sequence ID" value="NZ_AEMG01000006.1"/>
</dbReference>
<dbReference type="AlphaFoldDB" id="E7QR96"/>
<name>E7QR96_HALPU</name>
<feature type="compositionally biased region" description="Basic and acidic residues" evidence="1">
    <location>
        <begin position="38"/>
        <end position="49"/>
    </location>
</feature>
<keyword evidence="2" id="KW-0472">Membrane</keyword>
<evidence type="ECO:0000313" key="5">
    <source>
        <dbReference type="EMBL" id="SHK20574.1"/>
    </source>
</evidence>
<dbReference type="Proteomes" id="UP000003751">
    <property type="component" value="Unassembled WGS sequence"/>
</dbReference>
<dbReference type="GO" id="GO:0004175">
    <property type="term" value="F:endopeptidase activity"/>
    <property type="evidence" value="ECO:0007669"/>
    <property type="project" value="UniProtKB-ARBA"/>
</dbReference>
<feature type="transmembrane region" description="Helical" evidence="2">
    <location>
        <begin position="222"/>
        <end position="243"/>
    </location>
</feature>
<dbReference type="OrthoDB" id="214851at2157"/>
<dbReference type="Pfam" id="PF02517">
    <property type="entry name" value="Rce1-like"/>
    <property type="match status" value="1"/>
</dbReference>
<reference evidence="5" key="3">
    <citation type="submission" date="2016-11" db="EMBL/GenBank/DDBJ databases">
        <authorList>
            <person name="Jaros S."/>
            <person name="Januszkiewicz K."/>
            <person name="Wedrychowicz H."/>
        </authorList>
    </citation>
    <scope>NUCLEOTIDE SEQUENCE [LARGE SCALE GENOMIC DNA]</scope>
    <source>
        <strain evidence="5">DX253</strain>
    </source>
</reference>
<dbReference type="Proteomes" id="UP000184203">
    <property type="component" value="Unassembled WGS sequence"/>
</dbReference>
<feature type="compositionally biased region" description="Gly residues" evidence="1">
    <location>
        <begin position="58"/>
        <end position="68"/>
    </location>
</feature>
<accession>E7QR96</accession>
<feature type="domain" description="CAAX prenyl protease 2/Lysostaphin resistance protein A-like" evidence="3">
    <location>
        <begin position="196"/>
        <end position="287"/>
    </location>
</feature>